<proteinExistence type="inferred from homology"/>
<dbReference type="Pfam" id="PF02504">
    <property type="entry name" value="FA_synthesis"/>
    <property type="match status" value="1"/>
</dbReference>
<sequence length="351" mass="36892">MITLAIDAMGGDAGLTVTIPAALEFLQAKPDTKLILVGDEPSIRNALGAHAGHERLHIVHTTEVVGMDEAPQSALKNKKDSSMRIAITQVKDGAAQAAVSAGNTGALMATARFVLKTLPGIDRPAIAKFMPSKGGGLALMLDLGANVDCSAAQLLQFGVMGGELFGAMYPRSSQPRIGLLNVGTEDIKGGSVIKEAHQLLQNSPLNFIGNVEGDAVFSGEVDVVVADGFTGNAVLKAIEGAVKFIGGVIREEFSRNWLNKLAALLAFPTLRGFKNRLDPRKFNGAIFLGLRGIVIKSHGGADVEAFKYALLEAYHEVESGSMAKIEQGIATQMARLNAAAEQTETPAPQPQ</sequence>
<evidence type="ECO:0000256" key="6">
    <source>
        <dbReference type="ARBA" id="ARBA00023209"/>
    </source>
</evidence>
<evidence type="ECO:0000256" key="9">
    <source>
        <dbReference type="ARBA" id="ARBA00046608"/>
    </source>
</evidence>
<dbReference type="HAMAP" id="MF_00019">
    <property type="entry name" value="PlsX"/>
    <property type="match status" value="1"/>
</dbReference>
<reference evidence="12" key="1">
    <citation type="submission" date="2016-05" db="EMBL/GenBank/DDBJ databases">
        <title>Draft genome of Corynebacterium afermentans subsp. afermentans LCDC 88199T.</title>
        <authorList>
            <person name="Bernier A.-M."/>
            <person name="Bernard K."/>
        </authorList>
    </citation>
    <scope>NUCLEOTIDE SEQUENCE [LARGE SCALE GENOMIC DNA]</scope>
    <source>
        <strain evidence="12">NML02-A-017</strain>
    </source>
</reference>
<dbReference type="InterPro" id="IPR012281">
    <property type="entry name" value="Phospholipid_synth_PlsX-like"/>
</dbReference>
<dbReference type="Gene3D" id="3.40.718.10">
    <property type="entry name" value="Isopropylmalate Dehydrogenase"/>
    <property type="match status" value="1"/>
</dbReference>
<keyword evidence="12" id="KW-1185">Reference proteome</keyword>
<evidence type="ECO:0000256" key="10">
    <source>
        <dbReference type="HAMAP-Rule" id="MF_00019"/>
    </source>
</evidence>
<dbReference type="STRING" id="1795827.A7P95_05120"/>
<dbReference type="GO" id="GO:0008654">
    <property type="term" value="P:phospholipid biosynthetic process"/>
    <property type="evidence" value="ECO:0007669"/>
    <property type="project" value="UniProtKB-KW"/>
</dbReference>
<keyword evidence="5 10" id="KW-0443">Lipid metabolism</keyword>
<evidence type="ECO:0000256" key="8">
    <source>
        <dbReference type="ARBA" id="ARBA00024069"/>
    </source>
</evidence>
<name>A0A1A9RW76_9NEIS</name>
<dbReference type="EC" id="2.3.1.274" evidence="8 10"/>
<dbReference type="OrthoDB" id="9806408at2"/>
<comment type="subcellular location">
    <subcellularLocation>
        <location evidence="10">Cytoplasm</location>
    </subcellularLocation>
    <text evidence="10">Associated with the membrane possibly through PlsY.</text>
</comment>
<evidence type="ECO:0000256" key="1">
    <source>
        <dbReference type="ARBA" id="ARBA00001232"/>
    </source>
</evidence>
<evidence type="ECO:0000256" key="2">
    <source>
        <dbReference type="ARBA" id="ARBA00022490"/>
    </source>
</evidence>
<dbReference type="AlphaFoldDB" id="A0A1A9RW76"/>
<dbReference type="UniPathway" id="UPA00085"/>
<keyword evidence="2 10" id="KW-0963">Cytoplasm</keyword>
<keyword evidence="3 10" id="KW-0444">Lipid biosynthesis</keyword>
<dbReference type="SUPFAM" id="SSF53659">
    <property type="entry name" value="Isocitrate/Isopropylmalate dehydrogenase-like"/>
    <property type="match status" value="1"/>
</dbReference>
<comment type="function">
    <text evidence="10">Catalyzes the reversible formation of acyl-phosphate (acyl-PO(4)) from acyl-[acyl-carrier-protein] (acyl-ACP). This enzyme utilizes acyl-ACP as fatty acyl donor, but not acyl-CoA.</text>
</comment>
<keyword evidence="7 10" id="KW-1208">Phospholipid metabolism</keyword>
<organism evidence="11 12">
    <name type="scientific">Eikenella longinqua</name>
    <dbReference type="NCBI Taxonomy" id="1795827"/>
    <lineage>
        <taxon>Bacteria</taxon>
        <taxon>Pseudomonadati</taxon>
        <taxon>Pseudomonadota</taxon>
        <taxon>Betaproteobacteria</taxon>
        <taxon>Neisseriales</taxon>
        <taxon>Neisseriaceae</taxon>
        <taxon>Eikenella</taxon>
    </lineage>
</organism>
<dbReference type="GO" id="GO:0005737">
    <property type="term" value="C:cytoplasm"/>
    <property type="evidence" value="ECO:0007669"/>
    <property type="project" value="UniProtKB-SubCell"/>
</dbReference>
<dbReference type="InterPro" id="IPR003664">
    <property type="entry name" value="FA_synthesis"/>
</dbReference>
<dbReference type="PANTHER" id="PTHR30100:SF1">
    <property type="entry name" value="PHOSPHATE ACYLTRANSFERASE"/>
    <property type="match status" value="1"/>
</dbReference>
<evidence type="ECO:0000313" key="11">
    <source>
        <dbReference type="EMBL" id="OAM28344.1"/>
    </source>
</evidence>
<gene>
    <name evidence="10" type="primary">plsX</name>
    <name evidence="11" type="ORF">A7P95_05120</name>
</gene>
<evidence type="ECO:0000313" key="12">
    <source>
        <dbReference type="Proteomes" id="UP000077885"/>
    </source>
</evidence>
<comment type="subunit">
    <text evidence="9 10">Homodimer. Probably interacts with PlsY.</text>
</comment>
<dbReference type="Proteomes" id="UP000077885">
    <property type="component" value="Unassembled WGS sequence"/>
</dbReference>
<evidence type="ECO:0000256" key="3">
    <source>
        <dbReference type="ARBA" id="ARBA00022516"/>
    </source>
</evidence>
<evidence type="ECO:0000256" key="4">
    <source>
        <dbReference type="ARBA" id="ARBA00022679"/>
    </source>
</evidence>
<comment type="similarity">
    <text evidence="10">Belongs to the PlsX family.</text>
</comment>
<keyword evidence="11" id="KW-0012">Acyltransferase</keyword>
<keyword evidence="6 10" id="KW-0594">Phospholipid biosynthesis</keyword>
<evidence type="ECO:0000256" key="7">
    <source>
        <dbReference type="ARBA" id="ARBA00023264"/>
    </source>
</evidence>
<comment type="pathway">
    <text evidence="10">Lipid metabolism; phospholipid metabolism.</text>
</comment>
<dbReference type="GO" id="GO:0006633">
    <property type="term" value="P:fatty acid biosynthetic process"/>
    <property type="evidence" value="ECO:0007669"/>
    <property type="project" value="UniProtKB-UniRule"/>
</dbReference>
<keyword evidence="4 10" id="KW-0808">Transferase</keyword>
<dbReference type="EMBL" id="LXSL01000018">
    <property type="protein sequence ID" value="OAM28344.1"/>
    <property type="molecule type" value="Genomic_DNA"/>
</dbReference>
<dbReference type="PIRSF" id="PIRSF002465">
    <property type="entry name" value="Phsphlp_syn_PlsX"/>
    <property type="match status" value="1"/>
</dbReference>
<dbReference type="NCBIfam" id="TIGR00182">
    <property type="entry name" value="plsX"/>
    <property type="match status" value="1"/>
</dbReference>
<dbReference type="PANTHER" id="PTHR30100">
    <property type="entry name" value="FATTY ACID/PHOSPHOLIPID SYNTHESIS PROTEIN PLSX"/>
    <property type="match status" value="1"/>
</dbReference>
<accession>A0A1A9RW76</accession>
<dbReference type="RefSeq" id="WP_067592196.1">
    <property type="nucleotide sequence ID" value="NZ_LXSL01000018.1"/>
</dbReference>
<protein>
    <recommendedName>
        <fullName evidence="8 10">Phosphate acyltransferase</fullName>
        <ecNumber evidence="8 10">2.3.1.274</ecNumber>
    </recommendedName>
    <alternativeName>
        <fullName evidence="10">Acyl-ACP phosphotransacylase</fullName>
    </alternativeName>
    <alternativeName>
        <fullName evidence="10">Acyl-[acyl-carrier-protein]--phosphate acyltransferase</fullName>
    </alternativeName>
    <alternativeName>
        <fullName evidence="10">Phosphate-acyl-ACP acyltransferase</fullName>
    </alternativeName>
</protein>
<comment type="caution">
    <text evidence="11">The sequence shown here is derived from an EMBL/GenBank/DDBJ whole genome shotgun (WGS) entry which is preliminary data.</text>
</comment>
<evidence type="ECO:0000256" key="5">
    <source>
        <dbReference type="ARBA" id="ARBA00023098"/>
    </source>
</evidence>
<dbReference type="GO" id="GO:0043811">
    <property type="term" value="F:phosphate:acyl-[acyl carrier protein] acyltransferase activity"/>
    <property type="evidence" value="ECO:0007669"/>
    <property type="project" value="UniProtKB-UniRule"/>
</dbReference>
<comment type="catalytic activity">
    <reaction evidence="1 10">
        <text>a fatty acyl-[ACP] + phosphate = an acyl phosphate + holo-[ACP]</text>
        <dbReference type="Rhea" id="RHEA:42292"/>
        <dbReference type="Rhea" id="RHEA-COMP:9685"/>
        <dbReference type="Rhea" id="RHEA-COMP:14125"/>
        <dbReference type="ChEBI" id="CHEBI:43474"/>
        <dbReference type="ChEBI" id="CHEBI:59918"/>
        <dbReference type="ChEBI" id="CHEBI:64479"/>
        <dbReference type="ChEBI" id="CHEBI:138651"/>
        <dbReference type="EC" id="2.3.1.274"/>
    </reaction>
</comment>